<dbReference type="RefSeq" id="WP_072599031.1">
    <property type="nucleotide sequence ID" value="NZ_CP018225.1"/>
</dbReference>
<dbReference type="AlphaFoldDB" id="A0A1L4A103"/>
<proteinExistence type="predicted"/>
<feature type="region of interest" description="Disordered" evidence="1">
    <location>
        <begin position="30"/>
        <end position="114"/>
    </location>
</feature>
<feature type="compositionally biased region" description="Polar residues" evidence="1">
    <location>
        <begin position="33"/>
        <end position="45"/>
    </location>
</feature>
<evidence type="ECO:0000313" key="2">
    <source>
        <dbReference type="EMBL" id="API61554.1"/>
    </source>
</evidence>
<reference evidence="2 3" key="1">
    <citation type="submission" date="2016-11" db="EMBL/GenBank/DDBJ databases">
        <title>Complete Genome Sequence of alachlor-degrading Sphingomonas sp. strain JJ-A5.</title>
        <authorList>
            <person name="Lee H."/>
            <person name="Ka J.-O."/>
        </authorList>
    </citation>
    <scope>NUCLEOTIDE SEQUENCE [LARGE SCALE GENOMIC DNA]</scope>
    <source>
        <strain evidence="2 3">JJ-A5</strain>
        <plasmid evidence="3">phsl4</plasmid>
    </source>
</reference>
<evidence type="ECO:0000256" key="1">
    <source>
        <dbReference type="SAM" id="MobiDB-lite"/>
    </source>
</evidence>
<organism evidence="2 3">
    <name type="scientific">Tardibacter chloracetimidivorans</name>
    <dbReference type="NCBI Taxonomy" id="1921510"/>
    <lineage>
        <taxon>Bacteria</taxon>
        <taxon>Pseudomonadati</taxon>
        <taxon>Pseudomonadota</taxon>
        <taxon>Alphaproteobacteria</taxon>
        <taxon>Sphingomonadales</taxon>
        <taxon>Sphingomonadaceae</taxon>
        <taxon>Tardibacter</taxon>
    </lineage>
</organism>
<protein>
    <recommendedName>
        <fullName evidence="4">Lipoprotein</fullName>
    </recommendedName>
</protein>
<feature type="compositionally biased region" description="Polar residues" evidence="1">
    <location>
        <begin position="54"/>
        <end position="64"/>
    </location>
</feature>
<name>A0A1L4A103_9SPHN</name>
<keyword evidence="2" id="KW-0614">Plasmid</keyword>
<evidence type="ECO:0000313" key="3">
    <source>
        <dbReference type="Proteomes" id="UP000182063"/>
    </source>
</evidence>
<dbReference type="OrthoDB" id="7190380at2"/>
<geneLocation type="plasmid" evidence="3">
    <name>phsl4</name>
</geneLocation>
<accession>A0A1L4A103</accession>
<gene>
    <name evidence="2" type="ORF">BSL82_19165</name>
</gene>
<sequence length="114" mass="12087">MNLKDNLLPRTIGWSFVLTAALALSACDRKSEQTLPAASNASTDSAVLPAVVTDNGSDAPTDANSDYPRDDHEAMERHHRQAMDHDAMRAGGANQSAPAPDPAPTNSAMPMKDM</sequence>
<evidence type="ECO:0008006" key="4">
    <source>
        <dbReference type="Google" id="ProtNLM"/>
    </source>
</evidence>
<keyword evidence="3" id="KW-1185">Reference proteome</keyword>
<feature type="compositionally biased region" description="Basic and acidic residues" evidence="1">
    <location>
        <begin position="67"/>
        <end position="88"/>
    </location>
</feature>
<dbReference type="KEGG" id="sphj:BSL82_19165"/>
<dbReference type="Proteomes" id="UP000182063">
    <property type="component" value="Plasmid pHSL4"/>
</dbReference>
<dbReference type="EMBL" id="CP018225">
    <property type="protein sequence ID" value="API61554.1"/>
    <property type="molecule type" value="Genomic_DNA"/>
</dbReference>
<dbReference type="PROSITE" id="PS51257">
    <property type="entry name" value="PROKAR_LIPOPROTEIN"/>
    <property type="match status" value="1"/>
</dbReference>